<evidence type="ECO:0008006" key="4">
    <source>
        <dbReference type="Google" id="ProtNLM"/>
    </source>
</evidence>
<keyword evidence="1" id="KW-0472">Membrane</keyword>
<feature type="transmembrane region" description="Helical" evidence="1">
    <location>
        <begin position="53"/>
        <end position="77"/>
    </location>
</feature>
<feature type="transmembrane region" description="Helical" evidence="1">
    <location>
        <begin position="84"/>
        <end position="102"/>
    </location>
</feature>
<reference evidence="2 3" key="1">
    <citation type="submission" date="2021-08" db="EMBL/GenBank/DDBJ databases">
        <title>Lysobacter sp. strain CJ11 Genome sequencing and assembly.</title>
        <authorList>
            <person name="Kim I."/>
        </authorList>
    </citation>
    <scope>NUCLEOTIDE SEQUENCE [LARGE SCALE GENOMIC DNA]</scope>
    <source>
        <strain evidence="2 3">CJ11</strain>
    </source>
</reference>
<dbReference type="RefSeq" id="WP_220379167.1">
    <property type="nucleotide sequence ID" value="NZ_CP080544.1"/>
</dbReference>
<dbReference type="EMBL" id="CP080544">
    <property type="protein sequence ID" value="QYR52381.1"/>
    <property type="molecule type" value="Genomic_DNA"/>
</dbReference>
<organism evidence="2 3">
    <name type="scientific">Lysobacter soyae</name>
    <dbReference type="NCBI Taxonomy" id="2764185"/>
    <lineage>
        <taxon>Bacteria</taxon>
        <taxon>Pseudomonadati</taxon>
        <taxon>Pseudomonadota</taxon>
        <taxon>Gammaproteobacteria</taxon>
        <taxon>Lysobacterales</taxon>
        <taxon>Lysobacteraceae</taxon>
        <taxon>Lysobacter</taxon>
    </lineage>
</organism>
<keyword evidence="3" id="KW-1185">Reference proteome</keyword>
<sequence length="139" mass="14290">MFRSLMGALAGVITAFATIFVVEAIGHTFYPPPPGVVANTPAAMAEFMKAAPVGALLSVLVAWCAGAFVGGFVAALISQKNRAMVALFPAGLVLAGVIGMLMMVKHPLWMAIPAVLLPIPLAFLGAQFAPKTKAAQEVA</sequence>
<dbReference type="Proteomes" id="UP000824755">
    <property type="component" value="Chromosome"/>
</dbReference>
<proteinExistence type="predicted"/>
<accession>A0ABX8WL79</accession>
<evidence type="ECO:0000256" key="1">
    <source>
        <dbReference type="SAM" id="Phobius"/>
    </source>
</evidence>
<feature type="transmembrane region" description="Helical" evidence="1">
    <location>
        <begin position="108"/>
        <end position="126"/>
    </location>
</feature>
<protein>
    <recommendedName>
        <fullName evidence="4">DUF4064 domain-containing protein</fullName>
    </recommendedName>
</protein>
<keyword evidence="1" id="KW-0812">Transmembrane</keyword>
<evidence type="ECO:0000313" key="2">
    <source>
        <dbReference type="EMBL" id="QYR52381.1"/>
    </source>
</evidence>
<name>A0ABX8WL79_9GAMM</name>
<gene>
    <name evidence="2" type="ORF">H8L67_07175</name>
</gene>
<evidence type="ECO:0000313" key="3">
    <source>
        <dbReference type="Proteomes" id="UP000824755"/>
    </source>
</evidence>
<keyword evidence="1" id="KW-1133">Transmembrane helix</keyword>